<dbReference type="Gene3D" id="1.20.5.110">
    <property type="match status" value="1"/>
</dbReference>
<dbReference type="HAMAP" id="MF_02066">
    <property type="entry name" value="CpoB"/>
    <property type="match status" value="1"/>
</dbReference>
<gene>
    <name evidence="5" type="primary">ybgF</name>
    <name evidence="1" type="synonym">cpoB</name>
    <name evidence="5" type="ORF">GCM10022228_19000</name>
</gene>
<dbReference type="InterPro" id="IPR032519">
    <property type="entry name" value="YbgF_tri"/>
</dbReference>
<dbReference type="Gene3D" id="1.25.40.10">
    <property type="entry name" value="Tetratricopeptide repeat domain"/>
    <property type="match status" value="1"/>
</dbReference>
<dbReference type="NCBIfam" id="TIGR02795">
    <property type="entry name" value="tol_pal_ybgF"/>
    <property type="match status" value="1"/>
</dbReference>
<proteinExistence type="inferred from homology"/>
<evidence type="ECO:0000256" key="2">
    <source>
        <dbReference type="PROSITE-ProRule" id="PRU00339"/>
    </source>
</evidence>
<dbReference type="PROSITE" id="PS50063">
    <property type="entry name" value="BH4_2"/>
    <property type="match status" value="1"/>
</dbReference>
<dbReference type="EMBL" id="BAAAZT010000075">
    <property type="protein sequence ID" value="GAA3908660.1"/>
    <property type="molecule type" value="Genomic_DNA"/>
</dbReference>
<evidence type="ECO:0000313" key="6">
    <source>
        <dbReference type="Proteomes" id="UP001500133"/>
    </source>
</evidence>
<feature type="chain" id="PRO_5044943223" description="Cell division coordinator CpoB" evidence="1">
    <location>
        <begin position="28"/>
        <end position="276"/>
    </location>
</feature>
<sequence length="276" mass="30512" precursor="true">MKPSHLSMRPLHCLMLAVAVWPVCTLAQQPAAQHLSGSPDGFYDQTETRRSPGSLVLFNQIQEQQRELKELRGGIEELRHALEKLRRQSQKRYLDLDQRLANTTGAGAAASQEASTTSETSANEASAPDAQAKSDAAGQSDRPAQSSQAADKQAQKAYQTAFAHVQAREFDQAITAFQQFVSDYPDTRLTPNGYYWLGELYAAGDQLDAADQAFTRVIEQHTQSSKMPDAMYKLGLMKARQGNIERSRELLEQVQQDYPQSSAAGLASDYLRQSAD</sequence>
<keyword evidence="2" id="KW-0802">TPR repeat</keyword>
<dbReference type="Pfam" id="PF16331">
    <property type="entry name" value="TolA_bind_tri"/>
    <property type="match status" value="1"/>
</dbReference>
<feature type="coiled-coil region" evidence="1">
    <location>
        <begin position="61"/>
        <end position="88"/>
    </location>
</feature>
<evidence type="ECO:0000256" key="3">
    <source>
        <dbReference type="SAM" id="MobiDB-lite"/>
    </source>
</evidence>
<evidence type="ECO:0000256" key="1">
    <source>
        <dbReference type="HAMAP-Rule" id="MF_02066"/>
    </source>
</evidence>
<dbReference type="Pfam" id="PF13432">
    <property type="entry name" value="TPR_16"/>
    <property type="match status" value="1"/>
</dbReference>
<comment type="function">
    <text evidence="1">Mediates coordination of peptidoglycan synthesis and outer membrane constriction during cell division.</text>
</comment>
<dbReference type="PROSITE" id="PS50005">
    <property type="entry name" value="TPR"/>
    <property type="match status" value="1"/>
</dbReference>
<keyword evidence="6" id="KW-1185">Reference proteome</keyword>
<dbReference type="InterPro" id="IPR014162">
    <property type="entry name" value="CpoB_C"/>
</dbReference>
<dbReference type="SUPFAM" id="SSF48452">
    <property type="entry name" value="TPR-like"/>
    <property type="match status" value="1"/>
</dbReference>
<keyword evidence="1" id="KW-0132">Cell division</keyword>
<comment type="subcellular location">
    <subcellularLocation>
        <location evidence="1">Periplasm</location>
    </subcellularLocation>
</comment>
<accession>A0ABP7LTZ4</accession>
<keyword evidence="1" id="KW-0732">Signal</keyword>
<comment type="similarity">
    <text evidence="1">Belongs to the CpoB family.</text>
</comment>
<feature type="region of interest" description="Disordered" evidence="3">
    <location>
        <begin position="104"/>
        <end position="153"/>
    </location>
</feature>
<keyword evidence="1" id="KW-0175">Coiled coil</keyword>
<feature type="compositionally biased region" description="Low complexity" evidence="3">
    <location>
        <begin position="144"/>
        <end position="153"/>
    </location>
</feature>
<feature type="domain" description="Apoptosis regulator Bcl-2 family BH4" evidence="4">
    <location>
        <begin position="177"/>
        <end position="196"/>
    </location>
</feature>
<organism evidence="5 6">
    <name type="scientific">Halomonas cibimaris</name>
    <dbReference type="NCBI Taxonomy" id="657012"/>
    <lineage>
        <taxon>Bacteria</taxon>
        <taxon>Pseudomonadati</taxon>
        <taxon>Pseudomonadota</taxon>
        <taxon>Gammaproteobacteria</taxon>
        <taxon>Oceanospirillales</taxon>
        <taxon>Halomonadaceae</taxon>
        <taxon>Halomonas</taxon>
    </lineage>
</organism>
<dbReference type="InterPro" id="IPR011990">
    <property type="entry name" value="TPR-like_helical_dom_sf"/>
</dbReference>
<feature type="compositionally biased region" description="Low complexity" evidence="3">
    <location>
        <begin position="104"/>
        <end position="127"/>
    </location>
</feature>
<feature type="repeat" description="TPR" evidence="2">
    <location>
        <begin position="191"/>
        <end position="224"/>
    </location>
</feature>
<dbReference type="RefSeq" id="WP_344704696.1">
    <property type="nucleotide sequence ID" value="NZ_BAAAZT010000075.1"/>
</dbReference>
<feature type="signal peptide" evidence="1">
    <location>
        <begin position="1"/>
        <end position="27"/>
    </location>
</feature>
<dbReference type="InterPro" id="IPR019734">
    <property type="entry name" value="TPR_rpt"/>
</dbReference>
<keyword evidence="1" id="KW-0574">Periplasm</keyword>
<dbReference type="Pfam" id="PF13174">
    <property type="entry name" value="TPR_6"/>
    <property type="match status" value="1"/>
</dbReference>
<dbReference type="InterPro" id="IPR034706">
    <property type="entry name" value="CpoB"/>
</dbReference>
<name>A0ABP7LTZ4_9GAMM</name>
<evidence type="ECO:0000313" key="5">
    <source>
        <dbReference type="EMBL" id="GAA3908660.1"/>
    </source>
</evidence>
<keyword evidence="1" id="KW-0131">Cell cycle</keyword>
<protein>
    <recommendedName>
        <fullName evidence="1">Cell division coordinator CpoB</fullName>
    </recommendedName>
</protein>
<dbReference type="Proteomes" id="UP001500133">
    <property type="component" value="Unassembled WGS sequence"/>
</dbReference>
<evidence type="ECO:0000259" key="4">
    <source>
        <dbReference type="PROSITE" id="PS50063"/>
    </source>
</evidence>
<dbReference type="InterPro" id="IPR003093">
    <property type="entry name" value="Bcl2_BH4"/>
</dbReference>
<comment type="caution">
    <text evidence="5">The sequence shown here is derived from an EMBL/GenBank/DDBJ whole genome shotgun (WGS) entry which is preliminary data.</text>
</comment>
<reference evidence="6" key="1">
    <citation type="journal article" date="2019" name="Int. J. Syst. Evol. Microbiol.">
        <title>The Global Catalogue of Microorganisms (GCM) 10K type strain sequencing project: providing services to taxonomists for standard genome sequencing and annotation.</title>
        <authorList>
            <consortium name="The Broad Institute Genomics Platform"/>
            <consortium name="The Broad Institute Genome Sequencing Center for Infectious Disease"/>
            <person name="Wu L."/>
            <person name="Ma J."/>
        </authorList>
    </citation>
    <scope>NUCLEOTIDE SEQUENCE [LARGE SCALE GENOMIC DNA]</scope>
    <source>
        <strain evidence="6">JCM 16914</strain>
    </source>
</reference>